<evidence type="ECO:0000313" key="2">
    <source>
        <dbReference type="EMBL" id="RDH44103.1"/>
    </source>
</evidence>
<evidence type="ECO:0000313" key="3">
    <source>
        <dbReference type="Proteomes" id="UP000257039"/>
    </source>
</evidence>
<reference evidence="2 3" key="1">
    <citation type="submission" date="2017-04" db="EMBL/GenBank/DDBJ databases">
        <title>Draft genome sequence of Zooshikella ganghwensis VG4 isolated from Red Sea sediments.</title>
        <authorList>
            <person name="Rehman Z."/>
            <person name="Alam I."/>
            <person name="Kamau A."/>
            <person name="Bajic V."/>
            <person name="Leiknes T."/>
        </authorList>
    </citation>
    <scope>NUCLEOTIDE SEQUENCE [LARGE SCALE GENOMIC DNA]</scope>
    <source>
        <strain evidence="2 3">VG4</strain>
    </source>
</reference>
<gene>
    <name evidence="2" type="ORF">B9G39_11950</name>
</gene>
<feature type="domain" description="SGNH hydrolase-type esterase" evidence="1">
    <location>
        <begin position="49"/>
        <end position="219"/>
    </location>
</feature>
<accession>A0A4P9VLD0</accession>
<organism evidence="2 3">
    <name type="scientific">Zooshikella ganghwensis</name>
    <dbReference type="NCBI Taxonomy" id="202772"/>
    <lineage>
        <taxon>Bacteria</taxon>
        <taxon>Pseudomonadati</taxon>
        <taxon>Pseudomonadota</taxon>
        <taxon>Gammaproteobacteria</taxon>
        <taxon>Oceanospirillales</taxon>
        <taxon>Zooshikellaceae</taxon>
        <taxon>Zooshikella</taxon>
    </lineage>
</organism>
<dbReference type="CDD" id="cd01836">
    <property type="entry name" value="FeeA_FeeB_like"/>
    <property type="match status" value="1"/>
</dbReference>
<dbReference type="RefSeq" id="WP_094787313.1">
    <property type="nucleotide sequence ID" value="NZ_NDXW01000001.1"/>
</dbReference>
<dbReference type="Proteomes" id="UP000257039">
    <property type="component" value="Unassembled WGS sequence"/>
</dbReference>
<dbReference type="Pfam" id="PF13472">
    <property type="entry name" value="Lipase_GDSL_2"/>
    <property type="match status" value="1"/>
</dbReference>
<dbReference type="GO" id="GO:0016788">
    <property type="term" value="F:hydrolase activity, acting on ester bonds"/>
    <property type="evidence" value="ECO:0007669"/>
    <property type="project" value="UniProtKB-ARBA"/>
</dbReference>
<name>A0A4P9VLD0_9GAMM</name>
<dbReference type="SUPFAM" id="SSF52266">
    <property type="entry name" value="SGNH hydrolase"/>
    <property type="match status" value="1"/>
</dbReference>
<dbReference type="InterPro" id="IPR013830">
    <property type="entry name" value="SGNH_hydro"/>
</dbReference>
<dbReference type="Gene3D" id="3.40.50.1110">
    <property type="entry name" value="SGNH hydrolase"/>
    <property type="match status" value="1"/>
</dbReference>
<dbReference type="InterPro" id="IPR036514">
    <property type="entry name" value="SGNH_hydro_sf"/>
</dbReference>
<protein>
    <submittedName>
        <fullName evidence="2">SGNH/GDSL hydrolase family protein</fullName>
    </submittedName>
</protein>
<keyword evidence="2" id="KW-0378">Hydrolase</keyword>
<keyword evidence="3" id="KW-1185">Reference proteome</keyword>
<dbReference type="AlphaFoldDB" id="A0A4P9VLD0"/>
<comment type="caution">
    <text evidence="2">The sequence shown here is derived from an EMBL/GenBank/DDBJ whole genome shotgun (WGS) entry which is preliminary data.</text>
</comment>
<sequence length="234" mass="25796">MKHHIVTLGLAPFLVAQGLYVRQKTPRLPEPAGPRQGKQGTGPALKLLILGDSSAAGVGAPSQQLALSGQLVEILSASYNVSWMLAAKTGYTAKDLIDLLYGMPQSPFDIVIVVVGVNDVIKGTSQTQWQKQLDQLIQLSIEKFGSPRLFFSGLPPMHLFSALPFPLKWYLGKRARYLDDILSKHLYRYTNCQFLPMNMPFEPAYLATDGFHPSPNAYTVWAEALAIEIVKEAL</sequence>
<evidence type="ECO:0000259" key="1">
    <source>
        <dbReference type="Pfam" id="PF13472"/>
    </source>
</evidence>
<proteinExistence type="predicted"/>
<dbReference type="EMBL" id="NDXW01000001">
    <property type="protein sequence ID" value="RDH44103.1"/>
    <property type="molecule type" value="Genomic_DNA"/>
</dbReference>